<dbReference type="HOGENOM" id="CLU_184592_0_0_6"/>
<dbReference type="EMBL" id="CP001896">
    <property type="protein sequence ID" value="ADC61505.1"/>
    <property type="molecule type" value="Genomic_DNA"/>
</dbReference>
<proteinExistence type="predicted"/>
<dbReference type="OrthoDB" id="5770106at2"/>
<dbReference type="Proteomes" id="UP000001441">
    <property type="component" value="Chromosome"/>
</dbReference>
<gene>
    <name evidence="1" type="ordered locus">Alvin_0555</name>
</gene>
<protein>
    <submittedName>
        <fullName evidence="1">Uncharacterized protein</fullName>
    </submittedName>
</protein>
<organism evidence="1 2">
    <name type="scientific">Allochromatium vinosum (strain ATCC 17899 / DSM 180 / NBRC 103801 / NCIMB 10441 / D)</name>
    <name type="common">Chromatium vinosum</name>
    <dbReference type="NCBI Taxonomy" id="572477"/>
    <lineage>
        <taxon>Bacteria</taxon>
        <taxon>Pseudomonadati</taxon>
        <taxon>Pseudomonadota</taxon>
        <taxon>Gammaproteobacteria</taxon>
        <taxon>Chromatiales</taxon>
        <taxon>Chromatiaceae</taxon>
        <taxon>Allochromatium</taxon>
    </lineage>
</organism>
<dbReference type="RefSeq" id="WP_012969781.1">
    <property type="nucleotide sequence ID" value="NC_013851.1"/>
</dbReference>
<reference evidence="1 2" key="1">
    <citation type="journal article" date="2011" name="Stand. Genomic Sci.">
        <title>Complete genome sequence of Allochromatium vinosum DSM 180(T).</title>
        <authorList>
            <person name="Weissgerber T."/>
            <person name="Zigann R."/>
            <person name="Bruce D."/>
            <person name="Chang Y.J."/>
            <person name="Detter J.C."/>
            <person name="Han C."/>
            <person name="Hauser L."/>
            <person name="Jeffries C.D."/>
            <person name="Land M."/>
            <person name="Munk A.C."/>
            <person name="Tapia R."/>
            <person name="Dahl C."/>
        </authorList>
    </citation>
    <scope>NUCLEOTIDE SEQUENCE [LARGE SCALE GENOMIC DNA]</scope>
    <source>
        <strain evidence="2">ATCC 17899 / DSM 180 / NBRC 103801 / NCIMB 10441 / D</strain>
    </source>
</reference>
<accession>D3RNZ5</accession>
<dbReference type="eggNOG" id="ENOG5032Y8I">
    <property type="taxonomic scope" value="Bacteria"/>
</dbReference>
<dbReference type="KEGG" id="alv:Alvin_0555"/>
<keyword evidence="2" id="KW-1185">Reference proteome</keyword>
<name>D3RNZ5_ALLVD</name>
<dbReference type="AlphaFoldDB" id="D3RNZ5"/>
<sequence length="94" mass="10650">MQHLDVRPSADSLVHLGSDVLRDRLSDLIRRYAHQATADLAEAVVAHIDALYLRPDFRLDPAEQCAYRRFARHWHWLAARHGQGAGRADVCLPA</sequence>
<evidence type="ECO:0000313" key="2">
    <source>
        <dbReference type="Proteomes" id="UP000001441"/>
    </source>
</evidence>
<evidence type="ECO:0000313" key="1">
    <source>
        <dbReference type="EMBL" id="ADC61505.1"/>
    </source>
</evidence>